<name>A0A6J7IAU5_9ZZZZ</name>
<dbReference type="FunFam" id="3.10.580.10:FF:000002">
    <property type="entry name" value="Magnesium/cobalt efflux protein CorC"/>
    <property type="match status" value="1"/>
</dbReference>
<evidence type="ECO:0000256" key="7">
    <source>
        <dbReference type="ARBA" id="ARBA00023122"/>
    </source>
</evidence>
<dbReference type="InterPro" id="IPR036318">
    <property type="entry name" value="FAD-bd_PCMH-like_sf"/>
</dbReference>
<keyword evidence="8 9" id="KW-0472">Membrane</keyword>
<evidence type="ECO:0000256" key="4">
    <source>
        <dbReference type="ARBA" id="ARBA00022692"/>
    </source>
</evidence>
<feature type="transmembrane region" description="Helical" evidence="9">
    <location>
        <begin position="74"/>
        <end position="91"/>
    </location>
</feature>
<dbReference type="PANTHER" id="PTHR22777:SF32">
    <property type="entry name" value="UPF0053 INNER MEMBRANE PROTEIN YFJD"/>
    <property type="match status" value="1"/>
</dbReference>
<feature type="domain" description="CBS" evidence="10">
    <location>
        <begin position="214"/>
        <end position="274"/>
    </location>
</feature>
<evidence type="ECO:0000313" key="12">
    <source>
        <dbReference type="EMBL" id="CAB4927487.1"/>
    </source>
</evidence>
<dbReference type="EMBL" id="CAFBNC010000014">
    <property type="protein sequence ID" value="CAB4927487.1"/>
    <property type="molecule type" value="Genomic_DNA"/>
</dbReference>
<evidence type="ECO:0000313" key="11">
    <source>
        <dbReference type="EMBL" id="CAB4322609.1"/>
    </source>
</evidence>
<evidence type="ECO:0000259" key="10">
    <source>
        <dbReference type="PROSITE" id="PS51371"/>
    </source>
</evidence>
<evidence type="ECO:0000256" key="3">
    <source>
        <dbReference type="ARBA" id="ARBA00022475"/>
    </source>
</evidence>
<dbReference type="SUPFAM" id="SSF54631">
    <property type="entry name" value="CBS-domain pair"/>
    <property type="match status" value="1"/>
</dbReference>
<organism evidence="12">
    <name type="scientific">freshwater metagenome</name>
    <dbReference type="NCBI Taxonomy" id="449393"/>
    <lineage>
        <taxon>unclassified sequences</taxon>
        <taxon>metagenomes</taxon>
        <taxon>ecological metagenomes</taxon>
    </lineage>
</organism>
<dbReference type="AlphaFoldDB" id="A0A6J7IAU5"/>
<dbReference type="GO" id="GO:0050660">
    <property type="term" value="F:flavin adenine dinucleotide binding"/>
    <property type="evidence" value="ECO:0007669"/>
    <property type="project" value="InterPro"/>
</dbReference>
<feature type="transmembrane region" description="Helical" evidence="9">
    <location>
        <begin position="13"/>
        <end position="37"/>
    </location>
</feature>
<gene>
    <name evidence="11" type="ORF">UFOPK1392_00345</name>
    <name evidence="12" type="ORF">UFOPK3733_00464</name>
</gene>
<keyword evidence="6 9" id="KW-1133">Transmembrane helix</keyword>
<dbReference type="GO" id="GO:0005886">
    <property type="term" value="C:plasma membrane"/>
    <property type="evidence" value="ECO:0007669"/>
    <property type="project" value="UniProtKB-SubCell"/>
</dbReference>
<dbReference type="SMART" id="SM00116">
    <property type="entry name" value="CBS"/>
    <property type="match status" value="2"/>
</dbReference>
<dbReference type="SUPFAM" id="SSF56176">
    <property type="entry name" value="FAD-binding/transporter-associated domain-like"/>
    <property type="match status" value="1"/>
</dbReference>
<comment type="similarity">
    <text evidence="2">Belongs to the UPF0053 family.</text>
</comment>
<dbReference type="Gene3D" id="3.30.465.10">
    <property type="match status" value="1"/>
</dbReference>
<dbReference type="PROSITE" id="PS51371">
    <property type="entry name" value="CBS"/>
    <property type="match status" value="2"/>
</dbReference>
<keyword evidence="4 9" id="KW-0812">Transmembrane</keyword>
<accession>A0A6J7IAU5</accession>
<comment type="subcellular location">
    <subcellularLocation>
        <location evidence="1">Cell membrane</location>
        <topology evidence="1">Multi-pass membrane protein</topology>
    </subcellularLocation>
</comment>
<protein>
    <submittedName>
        <fullName evidence="12">Unannotated protein</fullName>
    </submittedName>
</protein>
<dbReference type="Pfam" id="PF01595">
    <property type="entry name" value="CNNM"/>
    <property type="match status" value="1"/>
</dbReference>
<dbReference type="InterPro" id="IPR016169">
    <property type="entry name" value="FAD-bd_PCMH_sub2"/>
</dbReference>
<keyword evidence="7" id="KW-0129">CBS domain</keyword>
<evidence type="ECO:0000256" key="8">
    <source>
        <dbReference type="ARBA" id="ARBA00023136"/>
    </source>
</evidence>
<feature type="domain" description="CBS" evidence="10">
    <location>
        <begin position="276"/>
        <end position="336"/>
    </location>
</feature>
<dbReference type="Pfam" id="PF00571">
    <property type="entry name" value="CBS"/>
    <property type="match status" value="2"/>
</dbReference>
<dbReference type="InterPro" id="IPR005170">
    <property type="entry name" value="Transptr-assoc_dom"/>
</dbReference>
<dbReference type="EMBL" id="CAEMXZ010000009">
    <property type="protein sequence ID" value="CAB4322609.1"/>
    <property type="molecule type" value="Genomic_DNA"/>
</dbReference>
<dbReference type="InterPro" id="IPR046342">
    <property type="entry name" value="CBS_dom_sf"/>
</dbReference>
<evidence type="ECO:0000256" key="9">
    <source>
        <dbReference type="SAM" id="Phobius"/>
    </source>
</evidence>
<dbReference type="CDD" id="cd04590">
    <property type="entry name" value="CBS_pair_CorC_HlyC_assoc"/>
    <property type="match status" value="1"/>
</dbReference>
<reference evidence="12" key="1">
    <citation type="submission" date="2020-05" db="EMBL/GenBank/DDBJ databases">
        <authorList>
            <person name="Chiriac C."/>
            <person name="Salcher M."/>
            <person name="Ghai R."/>
            <person name="Kavagutti S V."/>
        </authorList>
    </citation>
    <scope>NUCLEOTIDE SEQUENCE</scope>
</reference>
<evidence type="ECO:0000256" key="5">
    <source>
        <dbReference type="ARBA" id="ARBA00022737"/>
    </source>
</evidence>
<dbReference type="PANTHER" id="PTHR22777">
    <property type="entry name" value="HEMOLYSIN-RELATED"/>
    <property type="match status" value="1"/>
</dbReference>
<keyword evidence="3" id="KW-1003">Cell membrane</keyword>
<evidence type="ECO:0000256" key="6">
    <source>
        <dbReference type="ARBA" id="ARBA00022989"/>
    </source>
</evidence>
<keyword evidence="5" id="KW-0677">Repeat</keyword>
<sequence length="433" mass="47143">MTSITSFFGSSEFVVAVVVTLLVAVSAYLSIAETALLRITRSRAQSMIDDGRWGSRHLLQLASHPDRFMNPLKLIVLSLLLTEAAVIGAVFEHHHGVKGFVVSGVVNVFVVYVLADAAPRLWALEHLERAAQLTASPVFRLVSFWPVRLLSAASIGVANVLLPGRASKESQYVSEDEILALADAAVEEDVIQEEERVLIEQIIEFGDTICREIMAPRPDMITVDADVSVSDALEVALGAGRSRVPVCGEGIDDIIGVAYAKDLMRAERSGRGDEVITRGMRRAHFVPETKRIAELLPEMQARKFHLAVVIDEYGGTAGIVTLEDVLEELVGEIVDEFDREDPMVVHLPGGALRVNARMPLDEVVELLGSELPEGDWDTIGGLMFHLLGRVPVSGESADCDGHRLRAENVVGRRIGAVHIEPIDDPEQAQESST</sequence>
<dbReference type="InterPro" id="IPR000644">
    <property type="entry name" value="CBS_dom"/>
</dbReference>
<dbReference type="Pfam" id="PF03471">
    <property type="entry name" value="CorC_HlyC"/>
    <property type="match status" value="1"/>
</dbReference>
<dbReference type="SMART" id="SM01091">
    <property type="entry name" value="CorC_HlyC"/>
    <property type="match status" value="1"/>
</dbReference>
<proteinExistence type="inferred from homology"/>
<dbReference type="Gene3D" id="3.10.580.10">
    <property type="entry name" value="CBS-domain"/>
    <property type="match status" value="1"/>
</dbReference>
<evidence type="ECO:0000256" key="2">
    <source>
        <dbReference type="ARBA" id="ARBA00006337"/>
    </source>
</evidence>
<dbReference type="InterPro" id="IPR044751">
    <property type="entry name" value="Ion_transp-like_CBS"/>
</dbReference>
<dbReference type="InterPro" id="IPR002550">
    <property type="entry name" value="CNNM"/>
</dbReference>
<evidence type="ECO:0000256" key="1">
    <source>
        <dbReference type="ARBA" id="ARBA00004651"/>
    </source>
</evidence>